<feature type="transmembrane region" description="Helical" evidence="2">
    <location>
        <begin position="20"/>
        <end position="46"/>
    </location>
</feature>
<keyword evidence="3" id="KW-0396">Initiation factor</keyword>
<reference evidence="3" key="1">
    <citation type="submission" date="2022-05" db="EMBL/GenBank/DDBJ databases">
        <title>Novel bacterial taxa in a minimal lignocellulolytic consortium and its capacity to transform plastics disclosed by genome-resolved metagenomics.</title>
        <authorList>
            <person name="Rodriguez C.A.D."/>
            <person name="Diaz-Garcia L."/>
            <person name="Herrera K."/>
            <person name="Tarazona N.A."/>
            <person name="Sproer C."/>
            <person name="Overmann J."/>
            <person name="Jimenez D.J."/>
        </authorList>
    </citation>
    <scope>NUCLEOTIDE SEQUENCE</scope>
    <source>
        <strain evidence="3">MAG5</strain>
    </source>
</reference>
<keyword evidence="1" id="KW-0175">Coiled coil</keyword>
<keyword evidence="2" id="KW-1133">Transmembrane helix</keyword>
<evidence type="ECO:0000313" key="3">
    <source>
        <dbReference type="EMBL" id="URN95586.1"/>
    </source>
</evidence>
<organism evidence="3 4">
    <name type="scientific">Candidatus Pristimantibacillus lignocellulolyticus</name>
    <dbReference type="NCBI Taxonomy" id="2994561"/>
    <lineage>
        <taxon>Bacteria</taxon>
        <taxon>Bacillati</taxon>
        <taxon>Bacillota</taxon>
        <taxon>Bacilli</taxon>
        <taxon>Bacillales</taxon>
        <taxon>Paenibacillaceae</taxon>
        <taxon>Candidatus Pristimantibacillus</taxon>
    </lineage>
</organism>
<keyword evidence="2" id="KW-0472">Membrane</keyword>
<feature type="coiled-coil region" evidence="1">
    <location>
        <begin position="53"/>
        <end position="87"/>
    </location>
</feature>
<dbReference type="Proteomes" id="UP001056756">
    <property type="component" value="Chromosome"/>
</dbReference>
<dbReference type="GO" id="GO:0003743">
    <property type="term" value="F:translation initiation factor activity"/>
    <property type="evidence" value="ECO:0007669"/>
    <property type="project" value="UniProtKB-KW"/>
</dbReference>
<proteinExistence type="predicted"/>
<accession>A0A9J6ZHB5</accession>
<name>A0A9J6ZHB5_9BACL</name>
<protein>
    <submittedName>
        <fullName evidence="3">Translation initiation factor 2</fullName>
    </submittedName>
</protein>
<gene>
    <name evidence="3" type="ORF">NAG76_04905</name>
</gene>
<sequence length="89" mass="10078">MNNKKNKQTEQNSDAEDRYIAKLAFLGGTLATIGDGIAAVAAGMALQQFDKEKNQSSDDQSDLIQQIEQMQKQIDLLTYKIEKMERKKR</sequence>
<keyword evidence="3" id="KW-0648">Protein biosynthesis</keyword>
<evidence type="ECO:0000313" key="4">
    <source>
        <dbReference type="Proteomes" id="UP001056756"/>
    </source>
</evidence>
<evidence type="ECO:0000256" key="1">
    <source>
        <dbReference type="SAM" id="Coils"/>
    </source>
</evidence>
<dbReference type="AlphaFoldDB" id="A0A9J6ZHB5"/>
<keyword evidence="2" id="KW-0812">Transmembrane</keyword>
<dbReference type="EMBL" id="CP097899">
    <property type="protein sequence ID" value="URN95586.1"/>
    <property type="molecule type" value="Genomic_DNA"/>
</dbReference>
<evidence type="ECO:0000256" key="2">
    <source>
        <dbReference type="SAM" id="Phobius"/>
    </source>
</evidence>
<dbReference type="KEGG" id="plig:NAG76_04905"/>